<dbReference type="InterPro" id="IPR036873">
    <property type="entry name" value="Rhodanese-like_dom_sf"/>
</dbReference>
<dbReference type="CDD" id="cd00158">
    <property type="entry name" value="RHOD"/>
    <property type="match status" value="1"/>
</dbReference>
<dbReference type="RefSeq" id="WP_132197648.1">
    <property type="nucleotide sequence ID" value="NZ_SLWM01000047.1"/>
</dbReference>
<reference evidence="2 3" key="1">
    <citation type="journal article" date="2015" name="Stand. Genomic Sci.">
        <title>Genomic Encyclopedia of Bacterial and Archaeal Type Strains, Phase III: the genomes of soil and plant-associated and newly described type strains.</title>
        <authorList>
            <person name="Whitman W.B."/>
            <person name="Woyke T."/>
            <person name="Klenk H.P."/>
            <person name="Zhou Y."/>
            <person name="Lilburn T.G."/>
            <person name="Beck B.J."/>
            <person name="De Vos P."/>
            <person name="Vandamme P."/>
            <person name="Eisen J.A."/>
            <person name="Garrity G."/>
            <person name="Hugenholtz P."/>
            <person name="Kyrpides N.C."/>
        </authorList>
    </citation>
    <scope>NUCLEOTIDE SEQUENCE [LARGE SCALE GENOMIC DNA]</scope>
    <source>
        <strain evidence="2 3">VKM Ac-2538</strain>
    </source>
</reference>
<proteinExistence type="predicted"/>
<gene>
    <name evidence="2" type="ORF">EV644_14722</name>
</gene>
<dbReference type="InterPro" id="IPR001763">
    <property type="entry name" value="Rhodanese-like_dom"/>
</dbReference>
<dbReference type="InterPro" id="IPR050229">
    <property type="entry name" value="GlpE_sulfurtransferase"/>
</dbReference>
<organism evidence="2 3">
    <name type="scientific">Kribbella orskensis</name>
    <dbReference type="NCBI Taxonomy" id="2512216"/>
    <lineage>
        <taxon>Bacteria</taxon>
        <taxon>Bacillati</taxon>
        <taxon>Actinomycetota</taxon>
        <taxon>Actinomycetes</taxon>
        <taxon>Propionibacteriales</taxon>
        <taxon>Kribbellaceae</taxon>
        <taxon>Kribbella</taxon>
    </lineage>
</organism>
<dbReference type="Gene3D" id="3.40.250.10">
    <property type="entry name" value="Rhodanese-like domain"/>
    <property type="match status" value="1"/>
</dbReference>
<dbReference type="SUPFAM" id="SSF52821">
    <property type="entry name" value="Rhodanese/Cell cycle control phosphatase"/>
    <property type="match status" value="1"/>
</dbReference>
<dbReference type="SMART" id="SM00450">
    <property type="entry name" value="RHOD"/>
    <property type="match status" value="1"/>
</dbReference>
<dbReference type="PROSITE" id="PS00380">
    <property type="entry name" value="RHODANESE_1"/>
    <property type="match status" value="1"/>
</dbReference>
<comment type="caution">
    <text evidence="2">The sequence shown here is derived from an EMBL/GenBank/DDBJ whole genome shotgun (WGS) entry which is preliminary data.</text>
</comment>
<evidence type="ECO:0000259" key="1">
    <source>
        <dbReference type="PROSITE" id="PS50206"/>
    </source>
</evidence>
<dbReference type="PANTHER" id="PTHR43031:SF1">
    <property type="entry name" value="PYRIDINE NUCLEOTIDE-DISULPHIDE OXIDOREDUCTASE"/>
    <property type="match status" value="1"/>
</dbReference>
<dbReference type="PROSITE" id="PS50206">
    <property type="entry name" value="RHODANESE_3"/>
    <property type="match status" value="1"/>
</dbReference>
<evidence type="ECO:0000313" key="3">
    <source>
        <dbReference type="Proteomes" id="UP000295818"/>
    </source>
</evidence>
<accession>A0ABY2B893</accession>
<sequence length="110" mass="11877">MRVTNPEIDVDQLSEAVRAGAAIIDVREPSEYVVGHVPGAVLIPMGELPSRLAELDRYAAVYVVCASGNRSRTMTDFLRRAGFEAYSVTGGTGGWIRSRRAVVTGNEPRA</sequence>
<keyword evidence="3" id="KW-1185">Reference proteome</keyword>
<evidence type="ECO:0000313" key="2">
    <source>
        <dbReference type="EMBL" id="TCO08192.1"/>
    </source>
</evidence>
<protein>
    <submittedName>
        <fullName evidence="2">Rhodanese-related sulfurtransferase</fullName>
    </submittedName>
</protein>
<dbReference type="InterPro" id="IPR001307">
    <property type="entry name" value="Thiosulphate_STrfase_CS"/>
</dbReference>
<dbReference type="EMBL" id="SLWM01000047">
    <property type="protein sequence ID" value="TCO08192.1"/>
    <property type="molecule type" value="Genomic_DNA"/>
</dbReference>
<dbReference type="Pfam" id="PF00581">
    <property type="entry name" value="Rhodanese"/>
    <property type="match status" value="1"/>
</dbReference>
<name>A0ABY2B893_9ACTN</name>
<dbReference type="PANTHER" id="PTHR43031">
    <property type="entry name" value="FAD-DEPENDENT OXIDOREDUCTASE"/>
    <property type="match status" value="1"/>
</dbReference>
<dbReference type="Proteomes" id="UP000295818">
    <property type="component" value="Unassembled WGS sequence"/>
</dbReference>
<feature type="domain" description="Rhodanese" evidence="1">
    <location>
        <begin position="17"/>
        <end position="104"/>
    </location>
</feature>